<gene>
    <name evidence="4" type="ORF">RC74_09785</name>
</gene>
<evidence type="ECO:0000256" key="1">
    <source>
        <dbReference type="SAM" id="SignalP"/>
    </source>
</evidence>
<organism evidence="4 5">
    <name type="scientific">Falsihalocynthiibacter arcticus</name>
    <dbReference type="NCBI Taxonomy" id="1579316"/>
    <lineage>
        <taxon>Bacteria</taxon>
        <taxon>Pseudomonadati</taxon>
        <taxon>Pseudomonadota</taxon>
        <taxon>Alphaproteobacteria</taxon>
        <taxon>Rhodobacterales</taxon>
        <taxon>Roseobacteraceae</taxon>
        <taxon>Falsihalocynthiibacter</taxon>
    </lineage>
</organism>
<dbReference type="InterPro" id="IPR010679">
    <property type="entry name" value="DUF1254"/>
</dbReference>
<dbReference type="AlphaFoldDB" id="A0A126UZL5"/>
<dbReference type="PANTHER" id="PTHR36509">
    <property type="entry name" value="BLL3101 PROTEIN"/>
    <property type="match status" value="1"/>
</dbReference>
<dbReference type="STRING" id="1579316.RC74_09785"/>
<evidence type="ECO:0008006" key="6">
    <source>
        <dbReference type="Google" id="ProtNLM"/>
    </source>
</evidence>
<dbReference type="Gene3D" id="2.60.120.600">
    <property type="entry name" value="Domain of unknown function DUF1214, C-terminal domain"/>
    <property type="match status" value="1"/>
</dbReference>
<feature type="domain" description="DUF1254" evidence="3">
    <location>
        <begin position="79"/>
        <end position="213"/>
    </location>
</feature>
<keyword evidence="5" id="KW-1185">Reference proteome</keyword>
<dbReference type="Pfam" id="PF06742">
    <property type="entry name" value="DUF1214"/>
    <property type="match status" value="1"/>
</dbReference>
<dbReference type="InterPro" id="IPR006311">
    <property type="entry name" value="TAT_signal"/>
</dbReference>
<feature type="chain" id="PRO_5007443223" description="DUF1254 domain-containing protein" evidence="1">
    <location>
        <begin position="34"/>
        <end position="479"/>
    </location>
</feature>
<dbReference type="Gene3D" id="2.60.40.1610">
    <property type="entry name" value="Domain of unknown function DUF1254"/>
    <property type="match status" value="1"/>
</dbReference>
<evidence type="ECO:0000259" key="3">
    <source>
        <dbReference type="Pfam" id="PF06863"/>
    </source>
</evidence>
<dbReference type="SUPFAM" id="SSF160935">
    <property type="entry name" value="VPA0735-like"/>
    <property type="match status" value="1"/>
</dbReference>
<dbReference type="Proteomes" id="UP000070371">
    <property type="component" value="Chromosome"/>
</dbReference>
<dbReference type="InterPro" id="IPR010621">
    <property type="entry name" value="DUF1214"/>
</dbReference>
<dbReference type="PROSITE" id="PS51318">
    <property type="entry name" value="TAT"/>
    <property type="match status" value="1"/>
</dbReference>
<accession>A0A126UZL5</accession>
<evidence type="ECO:0000259" key="2">
    <source>
        <dbReference type="Pfam" id="PF06742"/>
    </source>
</evidence>
<sequence>MTFRFSKTRRAVLFGLAMVAVAFAFATPPTAVAAQPVTKHPDAIALEAYYFLYPLMVMDYTRRQLSNVPAGHPGLAAPMNTFAASRGFPTPEMHSVPRPNFDTLYSPAWLDLTQGPVLIQTPDTGERYYVATLLDMWSEVFASIGSRTTGNKAGSFFVTPPDWSSAMPEGLPKGTIEIAAPTTYAWLIGRTQTNGEKDFDVVHALQDQFALTPYGSDGTPLEMKAFEQNASIDMKTPPNLQVEALTGVEFFTQAAELLKLQPAHLIDWPFVERMQRIGLVAGESYDASAQSEGVVAALNAAPAEAITEMTWKFPRMSSPINQWSIMTGGIGTYGTAYFQRAVIAKFGLGSNVPQDSVYPLTFTDADGNALDGNNAYVLHFDKANLPPVEAFWSLSLYDNDGFPIANPINRYAVSSWMPLTYNADGSLDIYIQSEAPDAEKEANWLPSLKAGFGLNMRLYAPMSDVISGKWAPPAVVKVN</sequence>
<dbReference type="PANTHER" id="PTHR36509:SF2">
    <property type="entry name" value="BLL3101 PROTEIN"/>
    <property type="match status" value="1"/>
</dbReference>
<dbReference type="Pfam" id="PF06863">
    <property type="entry name" value="DUF1254"/>
    <property type="match status" value="1"/>
</dbReference>
<evidence type="ECO:0000313" key="4">
    <source>
        <dbReference type="EMBL" id="AML51512.1"/>
    </source>
</evidence>
<dbReference type="EMBL" id="CP014327">
    <property type="protein sequence ID" value="AML51512.1"/>
    <property type="molecule type" value="Genomic_DNA"/>
</dbReference>
<evidence type="ECO:0000313" key="5">
    <source>
        <dbReference type="Proteomes" id="UP000070371"/>
    </source>
</evidence>
<dbReference type="InterPro" id="IPR037050">
    <property type="entry name" value="DUF1254_sf"/>
</dbReference>
<proteinExistence type="predicted"/>
<keyword evidence="1" id="KW-0732">Signal</keyword>
<feature type="signal peptide" evidence="1">
    <location>
        <begin position="1"/>
        <end position="33"/>
    </location>
</feature>
<protein>
    <recommendedName>
        <fullName evidence="6">DUF1254 domain-containing protein</fullName>
    </recommendedName>
</protein>
<feature type="domain" description="DUF1214" evidence="2">
    <location>
        <begin position="356"/>
        <end position="461"/>
    </location>
</feature>
<reference evidence="4 5" key="1">
    <citation type="submission" date="2016-02" db="EMBL/GenBank/DDBJ databases">
        <title>Complete genome sequence of Halocynthiibacter arcticus PAMC 20958t from arctic marine sediment.</title>
        <authorList>
            <person name="Lee Y.M."/>
            <person name="Baek K."/>
            <person name="Lee H.K."/>
            <person name="Shin S.C."/>
        </authorList>
    </citation>
    <scope>NUCLEOTIDE SEQUENCE [LARGE SCALE GENOMIC DNA]</scope>
    <source>
        <strain evidence="4">PAMC 20958</strain>
    </source>
</reference>
<name>A0A126UZL5_9RHOB</name>
<dbReference type="KEGG" id="hat:RC74_09785"/>
<dbReference type="RefSeq" id="WP_039001553.1">
    <property type="nucleotide sequence ID" value="NZ_CP014327.1"/>
</dbReference>
<dbReference type="InterPro" id="IPR037049">
    <property type="entry name" value="DUF1214_C_sf"/>
</dbReference>